<evidence type="ECO:0000256" key="6">
    <source>
        <dbReference type="SAM" id="MobiDB-lite"/>
    </source>
</evidence>
<proteinExistence type="predicted"/>
<protein>
    <recommendedName>
        <fullName evidence="7">C2H2-type domain-containing protein</fullName>
    </recommendedName>
</protein>
<feature type="compositionally biased region" description="Polar residues" evidence="6">
    <location>
        <begin position="56"/>
        <end position="71"/>
    </location>
</feature>
<organism evidence="8 9">
    <name type="scientific">Obba rivulosa</name>
    <dbReference type="NCBI Taxonomy" id="1052685"/>
    <lineage>
        <taxon>Eukaryota</taxon>
        <taxon>Fungi</taxon>
        <taxon>Dikarya</taxon>
        <taxon>Basidiomycota</taxon>
        <taxon>Agaricomycotina</taxon>
        <taxon>Agaricomycetes</taxon>
        <taxon>Polyporales</taxon>
        <taxon>Gelatoporiaceae</taxon>
        <taxon>Obba</taxon>
    </lineage>
</organism>
<evidence type="ECO:0000259" key="7">
    <source>
        <dbReference type="PROSITE" id="PS50157"/>
    </source>
</evidence>
<dbReference type="Proteomes" id="UP000250043">
    <property type="component" value="Unassembled WGS sequence"/>
</dbReference>
<evidence type="ECO:0000256" key="2">
    <source>
        <dbReference type="ARBA" id="ARBA00022737"/>
    </source>
</evidence>
<keyword evidence="9" id="KW-1185">Reference proteome</keyword>
<dbReference type="InterPro" id="IPR013087">
    <property type="entry name" value="Znf_C2H2_type"/>
</dbReference>
<dbReference type="Gene3D" id="3.30.160.60">
    <property type="entry name" value="Classic Zinc Finger"/>
    <property type="match status" value="1"/>
</dbReference>
<accession>A0A8E2J406</accession>
<evidence type="ECO:0000313" key="9">
    <source>
        <dbReference type="Proteomes" id="UP000250043"/>
    </source>
</evidence>
<feature type="compositionally biased region" description="Low complexity" evidence="6">
    <location>
        <begin position="72"/>
        <end position="87"/>
    </location>
</feature>
<sequence>LLVHTGEKAFACETCGRRFGVASNLNRHVKRCVLRPVNVRSTSGTSAALAAPAGSMSPSDTATSAGQASVLSPTEAETSAEGSSAAPRSRKRKNVASPEDSNNPLPADPQRKTKRSRRAPSPSRWIPDSLKFFDLTPLSKGTPIPLSPVQPFHDLTTHVWEERDSFDENATVTPYHPQGWKGRLPGPGLMGKDVGNTSGGRLLVF</sequence>
<evidence type="ECO:0000256" key="1">
    <source>
        <dbReference type="ARBA" id="ARBA00022723"/>
    </source>
</evidence>
<dbReference type="GO" id="GO:0008270">
    <property type="term" value="F:zinc ion binding"/>
    <property type="evidence" value="ECO:0007669"/>
    <property type="project" value="UniProtKB-KW"/>
</dbReference>
<dbReference type="FunFam" id="3.30.160.60:FF:000690">
    <property type="entry name" value="Zinc finger protein 354C"/>
    <property type="match status" value="1"/>
</dbReference>
<dbReference type="OrthoDB" id="654211at2759"/>
<evidence type="ECO:0000256" key="3">
    <source>
        <dbReference type="ARBA" id="ARBA00022771"/>
    </source>
</evidence>
<dbReference type="PROSITE" id="PS50157">
    <property type="entry name" value="ZINC_FINGER_C2H2_2"/>
    <property type="match status" value="1"/>
</dbReference>
<dbReference type="AlphaFoldDB" id="A0A8E2J406"/>
<keyword evidence="3 5" id="KW-0863">Zinc-finger</keyword>
<dbReference type="InterPro" id="IPR036236">
    <property type="entry name" value="Znf_C2H2_sf"/>
</dbReference>
<evidence type="ECO:0000256" key="5">
    <source>
        <dbReference type="PROSITE-ProRule" id="PRU00042"/>
    </source>
</evidence>
<dbReference type="SUPFAM" id="SSF57667">
    <property type="entry name" value="beta-beta-alpha zinc fingers"/>
    <property type="match status" value="1"/>
</dbReference>
<feature type="region of interest" description="Disordered" evidence="6">
    <location>
        <begin position="41"/>
        <end position="126"/>
    </location>
</feature>
<evidence type="ECO:0000313" key="8">
    <source>
        <dbReference type="EMBL" id="OCH94161.1"/>
    </source>
</evidence>
<evidence type="ECO:0000256" key="4">
    <source>
        <dbReference type="ARBA" id="ARBA00022833"/>
    </source>
</evidence>
<gene>
    <name evidence="8" type="ORF">OBBRIDRAFT_723254</name>
</gene>
<keyword evidence="4" id="KW-0862">Zinc</keyword>
<reference evidence="8 9" key="1">
    <citation type="submission" date="2016-07" db="EMBL/GenBank/DDBJ databases">
        <title>Draft genome of the white-rot fungus Obba rivulosa 3A-2.</title>
        <authorList>
            <consortium name="DOE Joint Genome Institute"/>
            <person name="Miettinen O."/>
            <person name="Riley R."/>
            <person name="Acob R."/>
            <person name="Barry K."/>
            <person name="Cullen D."/>
            <person name="De Vries R."/>
            <person name="Hainaut M."/>
            <person name="Hatakka A."/>
            <person name="Henrissat B."/>
            <person name="Hilden K."/>
            <person name="Kuo R."/>
            <person name="Labutti K."/>
            <person name="Lipzen A."/>
            <person name="Makela M.R."/>
            <person name="Sandor L."/>
            <person name="Spatafora J.W."/>
            <person name="Grigoriev I.V."/>
            <person name="Hibbett D.S."/>
        </authorList>
    </citation>
    <scope>NUCLEOTIDE SEQUENCE [LARGE SCALE GENOMIC DNA]</scope>
    <source>
        <strain evidence="8 9">3A-2</strain>
    </source>
</reference>
<keyword evidence="2" id="KW-0677">Repeat</keyword>
<dbReference type="EMBL" id="KV722346">
    <property type="protein sequence ID" value="OCH94161.1"/>
    <property type="molecule type" value="Genomic_DNA"/>
</dbReference>
<feature type="non-terminal residue" evidence="8">
    <location>
        <position position="205"/>
    </location>
</feature>
<keyword evidence="1" id="KW-0479">Metal-binding</keyword>
<feature type="domain" description="C2H2-type" evidence="7">
    <location>
        <begin position="10"/>
        <end position="30"/>
    </location>
</feature>
<name>A0A8E2J406_9APHY</name>